<dbReference type="KEGG" id="bvq:FHE72_23590"/>
<evidence type="ECO:0000313" key="2">
    <source>
        <dbReference type="Proteomes" id="UP000465062"/>
    </source>
</evidence>
<gene>
    <name evidence="1" type="ORF">FHE72_23590</name>
</gene>
<organism evidence="1 2">
    <name type="scientific">Rossellomorea vietnamensis</name>
    <dbReference type="NCBI Taxonomy" id="218284"/>
    <lineage>
        <taxon>Bacteria</taxon>
        <taxon>Bacillati</taxon>
        <taxon>Bacillota</taxon>
        <taxon>Bacilli</taxon>
        <taxon>Bacillales</taxon>
        <taxon>Bacillaceae</taxon>
        <taxon>Rossellomorea</taxon>
    </lineage>
</organism>
<keyword evidence="1" id="KW-0614">Plasmid</keyword>
<dbReference type="AlphaFoldDB" id="A0A6I6URM8"/>
<dbReference type="EMBL" id="CP047395">
    <property type="protein sequence ID" value="QHE63977.1"/>
    <property type="molecule type" value="Genomic_DNA"/>
</dbReference>
<protein>
    <submittedName>
        <fullName evidence="1">Uncharacterized protein</fullName>
    </submittedName>
</protein>
<reference evidence="1 2" key="1">
    <citation type="submission" date="2019-06" db="EMBL/GenBank/DDBJ databases">
        <title>An operon consisting of a P-type ATPase gene and a transcriptional regular gene given the different cadmium resistance in Bacillus vietamensis 151-6 and Bacillus marisflavi 151-25.</title>
        <authorList>
            <person name="Yu X."/>
        </authorList>
    </citation>
    <scope>NUCLEOTIDE SEQUENCE [LARGE SCALE GENOMIC DNA]</scope>
    <source>
        <strain evidence="1 2">151-6</strain>
        <plasmid evidence="1 2">p6</plasmid>
    </source>
</reference>
<proteinExistence type="predicted"/>
<dbReference type="RefSeq" id="WP_159363400.1">
    <property type="nucleotide sequence ID" value="NZ_CP047395.1"/>
</dbReference>
<sequence>MMIGGKRACGKTTELIKKAGEEHLYIVCADRNRLRFVTQMAKEMEVDIPFPVTVEELPLRGSFIKEVLVDDVEAVLYQLIRKPILMASTSMELKKMGGNKNEQ</sequence>
<geneLocation type="plasmid" evidence="1 2">
    <name>p6</name>
</geneLocation>
<name>A0A6I6URM8_9BACI</name>
<accession>A0A6I6URM8</accession>
<evidence type="ECO:0000313" key="1">
    <source>
        <dbReference type="EMBL" id="QHE63977.1"/>
    </source>
</evidence>
<dbReference type="Proteomes" id="UP000465062">
    <property type="component" value="Plasmid p6"/>
</dbReference>